<organism evidence="15 16">
    <name type="scientific">Triplophysa rosa</name>
    <name type="common">Cave loach</name>
    <dbReference type="NCBI Taxonomy" id="992332"/>
    <lineage>
        <taxon>Eukaryota</taxon>
        <taxon>Metazoa</taxon>
        <taxon>Chordata</taxon>
        <taxon>Craniata</taxon>
        <taxon>Vertebrata</taxon>
        <taxon>Euteleostomi</taxon>
        <taxon>Actinopterygii</taxon>
        <taxon>Neopterygii</taxon>
        <taxon>Teleostei</taxon>
        <taxon>Ostariophysi</taxon>
        <taxon>Cypriniformes</taxon>
        <taxon>Nemacheilidae</taxon>
        <taxon>Triplophysa</taxon>
    </lineage>
</organism>
<evidence type="ECO:0000256" key="9">
    <source>
        <dbReference type="ARBA" id="ARBA00023034"/>
    </source>
</evidence>
<comment type="similarity">
    <text evidence="3 14">Belongs to the glycosyltransferase 31 family.</text>
</comment>
<keyword evidence="4 14" id="KW-0328">Glycosyltransferase</keyword>
<keyword evidence="11" id="KW-0325">Glycoprotein</keyword>
<dbReference type="GO" id="GO:0030148">
    <property type="term" value="P:sphingolipid biosynthetic process"/>
    <property type="evidence" value="ECO:0007669"/>
    <property type="project" value="UniProtKB-ARBA"/>
</dbReference>
<dbReference type="InterPro" id="IPR002659">
    <property type="entry name" value="Glyco_trans_31"/>
</dbReference>
<dbReference type="EMBL" id="JAFHDT010000005">
    <property type="protein sequence ID" value="KAI7809348.1"/>
    <property type="molecule type" value="Genomic_DNA"/>
</dbReference>
<dbReference type="PANTHER" id="PTHR11214:SF21">
    <property type="entry name" value="LACTOSYLCERAMIDE 1,3-N-ACETYL-BETA-D-GLUCOSAMINYLTRANSFERASE"/>
    <property type="match status" value="1"/>
</dbReference>
<evidence type="ECO:0000256" key="13">
    <source>
        <dbReference type="ARBA" id="ARBA00049239"/>
    </source>
</evidence>
<dbReference type="Pfam" id="PF01762">
    <property type="entry name" value="Galactosyl_T"/>
    <property type="match status" value="1"/>
</dbReference>
<keyword evidence="8 14" id="KW-1133">Transmembrane helix</keyword>
<comment type="catalytic activity">
    <reaction evidence="13">
        <text>a beta-D-Gal-(1-&gt;4)-beta-D-Glc-(1&lt;-&gt;1)-Cer(d18:1(4E)) + UDP-N-acetyl-alpha-D-glucosamine = a beta-D-GlcNAc-(1-&gt;3)-beta-D-Gal-(1-&gt;4)-beta-D-Glc-(1&lt;-&gt;1)-Cer(d18:1(4E)) + UDP + H(+)</text>
        <dbReference type="Rhea" id="RHEA:13905"/>
        <dbReference type="ChEBI" id="CHEBI:15378"/>
        <dbReference type="ChEBI" id="CHEBI:17103"/>
        <dbReference type="ChEBI" id="CHEBI:17950"/>
        <dbReference type="ChEBI" id="CHEBI:57705"/>
        <dbReference type="ChEBI" id="CHEBI:58223"/>
        <dbReference type="EC" id="2.4.1.206"/>
    </reaction>
    <physiologicalReaction direction="left-to-right" evidence="13">
        <dbReference type="Rhea" id="RHEA:13906"/>
    </physiologicalReaction>
</comment>
<dbReference type="PANTHER" id="PTHR11214">
    <property type="entry name" value="BETA-1,3-N-ACETYLGLUCOSAMINYLTRANSFERASE"/>
    <property type="match status" value="1"/>
</dbReference>
<evidence type="ECO:0000256" key="6">
    <source>
        <dbReference type="ARBA" id="ARBA00022692"/>
    </source>
</evidence>
<sequence length="378" mass="44414">MFINMRRFRKCHLRLIVTFFTTLLIMVNWENIDNKILTHVKSYTYRYLHNSFQFINTSFRVSPAEAIRYSNHKYLLNHDKKCGAKDILLLIFVKSSSQNFERRHAIRTTWGNEVYVENTLGVTIKVLFALGVHPEQKKRKIIRQQLILENQKYKDLIQQDFIDTFHNLTLKLLLQLSWKESYCRHANFFMSTDDDVFIHIPNLIRYLQQIARSDNKNLWIGRVHRGSPPVRDKTSKYYVSQDMYSWLSYPDYTPGSGYVLSKDVATKIYQASRTLNASLHIDDVFLGICAKIMDISPKDHVFFSGEGKAHYHCCIYNQMMTSHGHVSDIYELWGRVTDPEACQMSSGLFSRLYCTLVKVRLLCVPFWSYSYPCNAAFV</sequence>
<comment type="pathway">
    <text evidence="2">Protein modification; protein glycosylation.</text>
</comment>
<dbReference type="Proteomes" id="UP001059041">
    <property type="component" value="Linkage Group LG5"/>
</dbReference>
<keyword evidence="6 14" id="KW-0812">Transmembrane</keyword>
<dbReference type="OrthoDB" id="115198at2759"/>
<dbReference type="GO" id="GO:0047256">
    <property type="term" value="F:lactosylceramide 1,3-N-acetyl-beta-D-glucosaminyltransferase activity"/>
    <property type="evidence" value="ECO:0007669"/>
    <property type="project" value="UniProtKB-EC"/>
</dbReference>
<dbReference type="Gene3D" id="3.90.550.50">
    <property type="match status" value="1"/>
</dbReference>
<gene>
    <name evidence="15" type="ORF">IRJ41_005894</name>
</gene>
<evidence type="ECO:0000256" key="12">
    <source>
        <dbReference type="ARBA" id="ARBA00048750"/>
    </source>
</evidence>
<keyword evidence="10 14" id="KW-0472">Membrane</keyword>
<protein>
    <recommendedName>
        <fullName evidence="14">Hexosyltransferase</fullName>
        <ecNumber evidence="14">2.4.1.-</ecNumber>
    </recommendedName>
</protein>
<name>A0A9W7WVX9_TRIRA</name>
<evidence type="ECO:0000256" key="11">
    <source>
        <dbReference type="ARBA" id="ARBA00023180"/>
    </source>
</evidence>
<keyword evidence="5" id="KW-0808">Transferase</keyword>
<evidence type="ECO:0000256" key="10">
    <source>
        <dbReference type="ARBA" id="ARBA00023136"/>
    </source>
</evidence>
<dbReference type="FunFam" id="3.90.550.50:FF:000019">
    <property type="entry name" value="Hexosyltransferase"/>
    <property type="match status" value="1"/>
</dbReference>
<evidence type="ECO:0000256" key="1">
    <source>
        <dbReference type="ARBA" id="ARBA00004323"/>
    </source>
</evidence>
<evidence type="ECO:0000256" key="4">
    <source>
        <dbReference type="ARBA" id="ARBA00022676"/>
    </source>
</evidence>
<evidence type="ECO:0000256" key="7">
    <source>
        <dbReference type="ARBA" id="ARBA00022968"/>
    </source>
</evidence>
<comment type="subcellular location">
    <subcellularLocation>
        <location evidence="1 14">Golgi apparatus membrane</location>
        <topology evidence="1 14">Single-pass type II membrane protein</topology>
    </subcellularLocation>
</comment>
<comment type="caution">
    <text evidence="15">The sequence shown here is derived from an EMBL/GenBank/DDBJ whole genome shotgun (WGS) entry which is preliminary data.</text>
</comment>
<evidence type="ECO:0000256" key="3">
    <source>
        <dbReference type="ARBA" id="ARBA00008661"/>
    </source>
</evidence>
<feature type="transmembrane region" description="Helical" evidence="14">
    <location>
        <begin position="12"/>
        <end position="29"/>
    </location>
</feature>
<evidence type="ECO:0000313" key="15">
    <source>
        <dbReference type="EMBL" id="KAI7809348.1"/>
    </source>
</evidence>
<evidence type="ECO:0000256" key="2">
    <source>
        <dbReference type="ARBA" id="ARBA00004922"/>
    </source>
</evidence>
<dbReference type="GO" id="GO:0006493">
    <property type="term" value="P:protein O-linked glycosylation"/>
    <property type="evidence" value="ECO:0007669"/>
    <property type="project" value="TreeGrafter"/>
</dbReference>
<keyword evidence="9 14" id="KW-0333">Golgi apparatus</keyword>
<keyword evidence="16" id="KW-1185">Reference proteome</keyword>
<evidence type="ECO:0000313" key="16">
    <source>
        <dbReference type="Proteomes" id="UP001059041"/>
    </source>
</evidence>
<reference evidence="15" key="1">
    <citation type="submission" date="2021-02" db="EMBL/GenBank/DDBJ databases">
        <title>Comparative genomics reveals that relaxation of natural selection precedes convergent phenotypic evolution of cavefish.</title>
        <authorList>
            <person name="Peng Z."/>
        </authorList>
    </citation>
    <scope>NUCLEOTIDE SEQUENCE</scope>
    <source>
        <tissue evidence="15">Muscle</tissue>
    </source>
</reference>
<dbReference type="EC" id="2.4.1.-" evidence="14"/>
<evidence type="ECO:0000256" key="14">
    <source>
        <dbReference type="RuleBase" id="RU363063"/>
    </source>
</evidence>
<keyword evidence="7 14" id="KW-0735">Signal-anchor</keyword>
<proteinExistence type="inferred from homology"/>
<evidence type="ECO:0000256" key="8">
    <source>
        <dbReference type="ARBA" id="ARBA00022989"/>
    </source>
</evidence>
<accession>A0A9W7WVX9</accession>
<dbReference type="GO" id="GO:0000139">
    <property type="term" value="C:Golgi membrane"/>
    <property type="evidence" value="ECO:0007669"/>
    <property type="project" value="UniProtKB-SubCell"/>
</dbReference>
<evidence type="ECO:0000256" key="5">
    <source>
        <dbReference type="ARBA" id="ARBA00022679"/>
    </source>
</evidence>
<dbReference type="AlphaFoldDB" id="A0A9W7WVX9"/>
<comment type="catalytic activity">
    <reaction evidence="12">
        <text>a neolactoside nLc4Cer(d18:1(4E)) + UDP-N-acetyl-alpha-D-glucosamine = a neolactoside IV(3)-beta-GlcNAc-nLc4Cer(d18:1(4E)) + UDP + H(+)</text>
        <dbReference type="Rhea" id="RHEA:23004"/>
        <dbReference type="ChEBI" id="CHEBI:15378"/>
        <dbReference type="ChEBI" id="CHEBI:17006"/>
        <dbReference type="ChEBI" id="CHEBI:57705"/>
        <dbReference type="ChEBI" id="CHEBI:58223"/>
        <dbReference type="ChEBI" id="CHEBI:142448"/>
    </reaction>
    <physiologicalReaction direction="left-to-right" evidence="12">
        <dbReference type="Rhea" id="RHEA:23005"/>
    </physiologicalReaction>
</comment>